<feature type="compositionally biased region" description="Polar residues" evidence="1">
    <location>
        <begin position="1"/>
        <end position="21"/>
    </location>
</feature>
<comment type="caution">
    <text evidence="2">The sequence shown here is derived from an EMBL/GenBank/DDBJ whole genome shotgun (WGS) entry which is preliminary data.</text>
</comment>
<name>A0A2P6QG29_ROSCH</name>
<proteinExistence type="predicted"/>
<reference evidence="2 3" key="1">
    <citation type="journal article" date="2018" name="Nat. Genet.">
        <title>The Rosa genome provides new insights in the design of modern roses.</title>
        <authorList>
            <person name="Bendahmane M."/>
        </authorList>
    </citation>
    <scope>NUCLEOTIDE SEQUENCE [LARGE SCALE GENOMIC DNA]</scope>
    <source>
        <strain evidence="3">cv. Old Blush</strain>
    </source>
</reference>
<evidence type="ECO:0000256" key="1">
    <source>
        <dbReference type="SAM" id="MobiDB-lite"/>
    </source>
</evidence>
<evidence type="ECO:0000313" key="3">
    <source>
        <dbReference type="Proteomes" id="UP000238479"/>
    </source>
</evidence>
<protein>
    <submittedName>
        <fullName evidence="2">Uncharacterized protein</fullName>
    </submittedName>
</protein>
<dbReference type="AlphaFoldDB" id="A0A2P6QG29"/>
<dbReference type="Gramene" id="PRQ33144">
    <property type="protein sequence ID" value="PRQ33144"/>
    <property type="gene ID" value="RchiOBHm_Chr5g0054261"/>
</dbReference>
<dbReference type="Proteomes" id="UP000238479">
    <property type="component" value="Chromosome 5"/>
</dbReference>
<sequence>MDSGSVHSENPVQAEQETHTQGGKLKEKPTDQQGKYKDLKIYIEEKELIGVEPKEIYKFHLGPDDENLTLRIDKDLLIHIQGKEVRVVQLKEKFRRPIGSAWQGENPAQQINNEIHNPDLFYAFANHPAKRFRFADDDDDDDDTDLCHISVVCMVRRSRFVSCHSMISASVVLG</sequence>
<evidence type="ECO:0000313" key="2">
    <source>
        <dbReference type="EMBL" id="PRQ33144.1"/>
    </source>
</evidence>
<dbReference type="EMBL" id="PDCK01000043">
    <property type="protein sequence ID" value="PRQ33144.1"/>
    <property type="molecule type" value="Genomic_DNA"/>
</dbReference>
<keyword evidence="3" id="KW-1185">Reference proteome</keyword>
<organism evidence="2 3">
    <name type="scientific">Rosa chinensis</name>
    <name type="common">China rose</name>
    <dbReference type="NCBI Taxonomy" id="74649"/>
    <lineage>
        <taxon>Eukaryota</taxon>
        <taxon>Viridiplantae</taxon>
        <taxon>Streptophyta</taxon>
        <taxon>Embryophyta</taxon>
        <taxon>Tracheophyta</taxon>
        <taxon>Spermatophyta</taxon>
        <taxon>Magnoliopsida</taxon>
        <taxon>eudicotyledons</taxon>
        <taxon>Gunneridae</taxon>
        <taxon>Pentapetalae</taxon>
        <taxon>rosids</taxon>
        <taxon>fabids</taxon>
        <taxon>Rosales</taxon>
        <taxon>Rosaceae</taxon>
        <taxon>Rosoideae</taxon>
        <taxon>Rosoideae incertae sedis</taxon>
        <taxon>Rosa</taxon>
    </lineage>
</organism>
<accession>A0A2P6QG29</accession>
<feature type="region of interest" description="Disordered" evidence="1">
    <location>
        <begin position="1"/>
        <end position="32"/>
    </location>
</feature>
<gene>
    <name evidence="2" type="ORF">RchiOBHm_Chr5g0054261</name>
</gene>